<comment type="caution">
    <text evidence="2">The sequence shown here is derived from an EMBL/GenBank/DDBJ whole genome shotgun (WGS) entry which is preliminary data.</text>
</comment>
<proteinExistence type="predicted"/>
<dbReference type="PANTHER" id="PTHR24148:SF73">
    <property type="entry name" value="HET DOMAIN PROTEIN (AFU_ORTHOLOGUE AFUA_8G01020)"/>
    <property type="match status" value="1"/>
</dbReference>
<feature type="domain" description="Heterokaryon incompatibility" evidence="1">
    <location>
        <begin position="47"/>
        <end position="216"/>
    </location>
</feature>
<dbReference type="OrthoDB" id="3598674at2759"/>
<dbReference type="AlphaFoldDB" id="A0A9P7YMB6"/>
<evidence type="ECO:0000313" key="2">
    <source>
        <dbReference type="EMBL" id="KAG9235700.1"/>
    </source>
</evidence>
<protein>
    <submittedName>
        <fullName evidence="2">Heterokaryon incompatibility protein-domain-containing protein</fullName>
    </submittedName>
</protein>
<organism evidence="2 3">
    <name type="scientific">Amylocarpus encephaloides</name>
    <dbReference type="NCBI Taxonomy" id="45428"/>
    <lineage>
        <taxon>Eukaryota</taxon>
        <taxon>Fungi</taxon>
        <taxon>Dikarya</taxon>
        <taxon>Ascomycota</taxon>
        <taxon>Pezizomycotina</taxon>
        <taxon>Leotiomycetes</taxon>
        <taxon>Helotiales</taxon>
        <taxon>Helotiales incertae sedis</taxon>
        <taxon>Amylocarpus</taxon>
    </lineage>
</organism>
<evidence type="ECO:0000259" key="1">
    <source>
        <dbReference type="Pfam" id="PF06985"/>
    </source>
</evidence>
<gene>
    <name evidence="2" type="ORF">BJ875DRAFT_264402</name>
</gene>
<accession>A0A9P7YMB6</accession>
<name>A0A9P7YMB6_9HELO</name>
<dbReference type="Pfam" id="PF06985">
    <property type="entry name" value="HET"/>
    <property type="match status" value="1"/>
</dbReference>
<keyword evidence="3" id="KW-1185">Reference proteome</keyword>
<dbReference type="Proteomes" id="UP000824998">
    <property type="component" value="Unassembled WGS sequence"/>
</dbReference>
<dbReference type="EMBL" id="MU251425">
    <property type="protein sequence ID" value="KAG9235700.1"/>
    <property type="molecule type" value="Genomic_DNA"/>
</dbReference>
<reference evidence="2" key="1">
    <citation type="journal article" date="2021" name="IMA Fungus">
        <title>Genomic characterization of three marine fungi, including Emericellopsis atlantica sp. nov. with signatures of a generalist lifestyle and marine biomass degradation.</title>
        <authorList>
            <person name="Hagestad O.C."/>
            <person name="Hou L."/>
            <person name="Andersen J.H."/>
            <person name="Hansen E.H."/>
            <person name="Altermark B."/>
            <person name="Li C."/>
            <person name="Kuhnert E."/>
            <person name="Cox R.J."/>
            <person name="Crous P.W."/>
            <person name="Spatafora J.W."/>
            <person name="Lail K."/>
            <person name="Amirebrahimi M."/>
            <person name="Lipzen A."/>
            <person name="Pangilinan J."/>
            <person name="Andreopoulos W."/>
            <person name="Hayes R.D."/>
            <person name="Ng V."/>
            <person name="Grigoriev I.V."/>
            <person name="Jackson S.A."/>
            <person name="Sutton T.D.S."/>
            <person name="Dobson A.D.W."/>
            <person name="Rama T."/>
        </authorList>
    </citation>
    <scope>NUCLEOTIDE SEQUENCE</scope>
    <source>
        <strain evidence="2">TRa018bII</strain>
    </source>
</reference>
<dbReference type="InterPro" id="IPR010730">
    <property type="entry name" value="HET"/>
</dbReference>
<sequence length="515" mass="59566">MSSPLYQKFTINPEKGEIRFLEIVGVPDDEIIECVFHIVSLSAGPKYTALSYSWESPSEGSPLEEITPARNTIRINGYMVQIRDNLYHFLLEARKQKRRYRWIWVDAVCIDQDNTTEKNHEVPRMAQIYSEASSVVAWLGNATSDTNKAFEYANSRHFYRKHLFLKYGPWGDIEREQVGRCEKFLLQYDKEVLKLGQLIAALFSRRYWTRYWIIQEILLSNNLSIVCGDREISWDQCFSAILMFSRVEKSQQSALENLEVLGKKFTNFFLRSKGYFLSNRRSQPLELLEALLLFFHKGCSNKKDRIFALQGIILEHERIEVDYKQSCEEVYMNAAYVIARSAVRYTTERVFAAAGDQGKILSIISDDVSRLEQIRKLFVEFSNTNARPDVNSFDDCIFTRWKIRMGILMWQIDKAASKVRQTGLYHDPLEERPGPEEQVFWLEMTENSGILEWGTEDKPCRLGPGLAWSGPEEGFGSAMNILGRAAELIGSPDPGNITTVMNPTPRPWYHEIEES</sequence>
<dbReference type="InterPro" id="IPR052895">
    <property type="entry name" value="HetReg/Transcr_Mod"/>
</dbReference>
<dbReference type="PANTHER" id="PTHR24148">
    <property type="entry name" value="ANKYRIN REPEAT DOMAIN-CONTAINING PROTEIN 39 HOMOLOG-RELATED"/>
    <property type="match status" value="1"/>
</dbReference>
<evidence type="ECO:0000313" key="3">
    <source>
        <dbReference type="Proteomes" id="UP000824998"/>
    </source>
</evidence>